<evidence type="ECO:0000256" key="10">
    <source>
        <dbReference type="ARBA" id="ARBA00023239"/>
    </source>
</evidence>
<dbReference type="PIRSF" id="PIRSF001435">
    <property type="entry name" value="Nth"/>
    <property type="match status" value="1"/>
</dbReference>
<dbReference type="Pfam" id="PF00730">
    <property type="entry name" value="HhH-GPD"/>
    <property type="match status" value="1"/>
</dbReference>
<organism evidence="15 16">
    <name type="scientific">Candidatus Iainarchaeum sp</name>
    <dbReference type="NCBI Taxonomy" id="3101447"/>
    <lineage>
        <taxon>Archaea</taxon>
        <taxon>Candidatus Iainarchaeota</taxon>
        <taxon>Candidatus Iainarchaeia</taxon>
        <taxon>Candidatus Iainarchaeales</taxon>
        <taxon>Candidatus Iainarchaeaceae</taxon>
        <taxon>Candidatus Iainarchaeum</taxon>
    </lineage>
</organism>
<dbReference type="CDD" id="cd00056">
    <property type="entry name" value="ENDO3c"/>
    <property type="match status" value="1"/>
</dbReference>
<comment type="similarity">
    <text evidence="1 13">Belongs to the Nth/MutY family.</text>
</comment>
<dbReference type="InterPro" id="IPR005759">
    <property type="entry name" value="Nth"/>
</dbReference>
<dbReference type="Gene3D" id="1.10.340.30">
    <property type="entry name" value="Hypothetical protein, domain 2"/>
    <property type="match status" value="1"/>
</dbReference>
<dbReference type="EMBL" id="DUGC01000084">
    <property type="protein sequence ID" value="HIH10072.1"/>
    <property type="molecule type" value="Genomic_DNA"/>
</dbReference>
<accession>A0A7J4IX67</accession>
<keyword evidence="2 13" id="KW-0004">4Fe-4S</keyword>
<keyword evidence="15" id="KW-0540">Nuclease</keyword>
<evidence type="ECO:0000256" key="8">
    <source>
        <dbReference type="ARBA" id="ARBA00023125"/>
    </source>
</evidence>
<name>A0A7J4IX67_9ARCH</name>
<dbReference type="GO" id="GO:0141016">
    <property type="term" value="F:G/T mismatch-specific thymine-DNA glycosylase activity"/>
    <property type="evidence" value="ECO:0007669"/>
    <property type="project" value="UniProtKB-EC"/>
</dbReference>
<dbReference type="NCBIfam" id="TIGR01083">
    <property type="entry name" value="nth"/>
    <property type="match status" value="1"/>
</dbReference>
<dbReference type="Pfam" id="PF00633">
    <property type="entry name" value="HHH"/>
    <property type="match status" value="1"/>
</dbReference>
<feature type="binding site" evidence="13">
    <location>
        <position position="202"/>
    </location>
    <ligand>
        <name>[4Fe-4S] cluster</name>
        <dbReference type="ChEBI" id="CHEBI:49883"/>
    </ligand>
</feature>
<reference evidence="16" key="1">
    <citation type="journal article" date="2020" name="bioRxiv">
        <title>A rank-normalized archaeal taxonomy based on genome phylogeny resolves widespread incomplete and uneven classifications.</title>
        <authorList>
            <person name="Rinke C."/>
            <person name="Chuvochina M."/>
            <person name="Mussig A.J."/>
            <person name="Chaumeil P.-A."/>
            <person name="Waite D.W."/>
            <person name="Whitman W.B."/>
            <person name="Parks D.H."/>
            <person name="Hugenholtz P."/>
        </authorList>
    </citation>
    <scope>NUCLEOTIDE SEQUENCE [LARGE SCALE GENOMIC DNA]</scope>
</reference>
<evidence type="ECO:0000256" key="12">
    <source>
        <dbReference type="ARBA" id="ARBA00052915"/>
    </source>
</evidence>
<evidence type="ECO:0000256" key="11">
    <source>
        <dbReference type="ARBA" id="ARBA00023295"/>
    </source>
</evidence>
<keyword evidence="8 13" id="KW-0238">DNA-binding</keyword>
<evidence type="ECO:0000256" key="6">
    <source>
        <dbReference type="ARBA" id="ARBA00023004"/>
    </source>
</evidence>
<keyword evidence="3 13" id="KW-0479">Metal-binding</keyword>
<dbReference type="GO" id="GO:0051539">
    <property type="term" value="F:4 iron, 4 sulfur cluster binding"/>
    <property type="evidence" value="ECO:0007669"/>
    <property type="project" value="UniProtKB-UniRule"/>
</dbReference>
<dbReference type="PANTHER" id="PTHR10359">
    <property type="entry name" value="A/G-SPECIFIC ADENINE GLYCOSYLASE/ENDONUCLEASE III"/>
    <property type="match status" value="1"/>
</dbReference>
<gene>
    <name evidence="13 15" type="primary">nth</name>
    <name evidence="15" type="ORF">HA254_05395</name>
</gene>
<evidence type="ECO:0000256" key="4">
    <source>
        <dbReference type="ARBA" id="ARBA00022763"/>
    </source>
</evidence>
<dbReference type="PANTHER" id="PTHR10359:SF18">
    <property type="entry name" value="ENDONUCLEASE III"/>
    <property type="match status" value="1"/>
</dbReference>
<comment type="cofactor">
    <cofactor evidence="13">
        <name>[4Fe-4S] cluster</name>
        <dbReference type="ChEBI" id="CHEBI:49883"/>
    </cofactor>
    <text evidence="13">Binds 1 [4Fe-4S] cluster.</text>
</comment>
<dbReference type="HAMAP" id="MF_00942">
    <property type="entry name" value="Nth"/>
    <property type="match status" value="1"/>
</dbReference>
<evidence type="ECO:0000256" key="3">
    <source>
        <dbReference type="ARBA" id="ARBA00022723"/>
    </source>
</evidence>
<evidence type="ECO:0000256" key="9">
    <source>
        <dbReference type="ARBA" id="ARBA00023204"/>
    </source>
</evidence>
<evidence type="ECO:0000256" key="13">
    <source>
        <dbReference type="HAMAP-Rule" id="MF_00942"/>
    </source>
</evidence>
<dbReference type="InterPro" id="IPR000445">
    <property type="entry name" value="HhH_motif"/>
</dbReference>
<evidence type="ECO:0000256" key="7">
    <source>
        <dbReference type="ARBA" id="ARBA00023014"/>
    </source>
</evidence>
<proteinExistence type="inferred from homology"/>
<comment type="caution">
    <text evidence="15">The sequence shown here is derived from an EMBL/GenBank/DDBJ whole genome shotgun (WGS) entry which is preliminary data.</text>
</comment>
<dbReference type="InterPro" id="IPR011257">
    <property type="entry name" value="DNA_glycosylase"/>
</dbReference>
<sequence>MGKNAQKGKMENAIRALEGLYAGHGTALRFNSVFQLAVAVMLSAQCTDVRVNIVTKGLLAKYKTAKDFAALSQKKLEKLIFSTGFYRSKAKNIREMAKTVGEKFGGKMPCTMEKLTSLQGIGRKSANVILSEGFGISEGIAVDTHVRRLSGRLGFSKSADPKKIETDLMELCPKEKWHFLSNSLIWHGRRTCHAQKPDCKGCALAKLCPSADTFSKWQYYR</sequence>
<dbReference type="GO" id="GO:0003677">
    <property type="term" value="F:DNA binding"/>
    <property type="evidence" value="ECO:0007669"/>
    <property type="project" value="UniProtKB-UniRule"/>
</dbReference>
<keyword evidence="15" id="KW-0255">Endonuclease</keyword>
<keyword evidence="7 13" id="KW-0411">Iron-sulfur</keyword>
<keyword evidence="6 13" id="KW-0408">Iron</keyword>
<dbReference type="GO" id="GO:0140078">
    <property type="term" value="F:class I DNA-(apurinic or apyrimidinic site) endonuclease activity"/>
    <property type="evidence" value="ECO:0007669"/>
    <property type="project" value="UniProtKB-EC"/>
</dbReference>
<feature type="binding site" evidence="13">
    <location>
        <position position="192"/>
    </location>
    <ligand>
        <name>[4Fe-4S] cluster</name>
        <dbReference type="ChEBI" id="CHEBI:49883"/>
    </ligand>
</feature>
<feature type="binding site" evidence="13">
    <location>
        <position position="199"/>
    </location>
    <ligand>
        <name>[4Fe-4S] cluster</name>
        <dbReference type="ChEBI" id="CHEBI:49883"/>
    </ligand>
</feature>
<comment type="catalytic activity">
    <reaction evidence="12">
        <text>Hydrolyzes mismatched double-stranded DNA and polynucleotides, releasing free thymine.</text>
        <dbReference type="EC" id="3.2.2.29"/>
    </reaction>
</comment>
<dbReference type="GO" id="GO:0046872">
    <property type="term" value="F:metal ion binding"/>
    <property type="evidence" value="ECO:0007669"/>
    <property type="project" value="UniProtKB-KW"/>
</dbReference>
<dbReference type="EC" id="4.2.99.18" evidence="13"/>
<dbReference type="SMART" id="SM00478">
    <property type="entry name" value="ENDO3c"/>
    <property type="match status" value="1"/>
</dbReference>
<comment type="catalytic activity">
    <reaction evidence="13">
        <text>2'-deoxyribonucleotide-(2'-deoxyribose 5'-phosphate)-2'-deoxyribonucleotide-DNA = a 3'-end 2'-deoxyribonucleotide-(2,3-dehydro-2,3-deoxyribose 5'-phosphate)-DNA + a 5'-end 5'-phospho-2'-deoxyribonucleoside-DNA + H(+)</text>
        <dbReference type="Rhea" id="RHEA:66592"/>
        <dbReference type="Rhea" id="RHEA-COMP:13180"/>
        <dbReference type="Rhea" id="RHEA-COMP:16897"/>
        <dbReference type="Rhea" id="RHEA-COMP:17067"/>
        <dbReference type="ChEBI" id="CHEBI:15378"/>
        <dbReference type="ChEBI" id="CHEBI:136412"/>
        <dbReference type="ChEBI" id="CHEBI:157695"/>
        <dbReference type="ChEBI" id="CHEBI:167181"/>
        <dbReference type="EC" id="4.2.99.18"/>
    </reaction>
</comment>
<dbReference type="Gene3D" id="1.10.1670.10">
    <property type="entry name" value="Helix-hairpin-Helix base-excision DNA repair enzymes (C-terminal)"/>
    <property type="match status" value="1"/>
</dbReference>
<keyword evidence="9 13" id="KW-0234">DNA repair</keyword>
<keyword evidence="10 13" id="KW-0456">Lyase</keyword>
<dbReference type="Proteomes" id="UP000565078">
    <property type="component" value="Unassembled WGS sequence"/>
</dbReference>
<evidence type="ECO:0000313" key="15">
    <source>
        <dbReference type="EMBL" id="HIH10072.1"/>
    </source>
</evidence>
<dbReference type="SUPFAM" id="SSF48150">
    <property type="entry name" value="DNA-glycosylase"/>
    <property type="match status" value="1"/>
</dbReference>
<dbReference type="FunFam" id="1.10.340.30:FF:000001">
    <property type="entry name" value="Endonuclease III"/>
    <property type="match status" value="1"/>
</dbReference>
<dbReference type="AlphaFoldDB" id="A0A7J4IX67"/>
<evidence type="ECO:0000256" key="5">
    <source>
        <dbReference type="ARBA" id="ARBA00022801"/>
    </source>
</evidence>
<dbReference type="GO" id="GO:0006285">
    <property type="term" value="P:base-excision repair, AP site formation"/>
    <property type="evidence" value="ECO:0007669"/>
    <property type="project" value="TreeGrafter"/>
</dbReference>
<keyword evidence="5 13" id="KW-0378">Hydrolase</keyword>
<feature type="domain" description="HhH-GPD" evidence="14">
    <location>
        <begin position="42"/>
        <end position="190"/>
    </location>
</feature>
<dbReference type="InterPro" id="IPR003265">
    <property type="entry name" value="HhH-GPD_domain"/>
</dbReference>
<comment type="function">
    <text evidence="13">DNA repair enzyme that has both DNA N-glycosylase activity and AP-lyase activity. The DNA N-glycosylase activity releases various damaged pyrimidines from DNA by cleaving the N-glycosidic bond, leaving an AP (apurinic/apyrimidinic) site. The AP-lyase activity cleaves the phosphodiester bond 3' to the AP site by a beta-elimination, leaving a 3'-terminal unsaturated sugar and a product with a terminal 5'-phosphate.</text>
</comment>
<dbReference type="FunFam" id="1.10.1670.10:FF:000001">
    <property type="entry name" value="Endonuclease III"/>
    <property type="match status" value="1"/>
</dbReference>
<keyword evidence="11 13" id="KW-0326">Glycosidase</keyword>
<protein>
    <recommendedName>
        <fullName evidence="13">Endonuclease III</fullName>
        <ecNumber evidence="13">4.2.99.18</ecNumber>
    </recommendedName>
    <alternativeName>
        <fullName evidence="13">DNA-(apurinic or apyrimidinic site) lyase</fullName>
    </alternativeName>
</protein>
<evidence type="ECO:0000256" key="1">
    <source>
        <dbReference type="ARBA" id="ARBA00008343"/>
    </source>
</evidence>
<keyword evidence="4 13" id="KW-0227">DNA damage</keyword>
<evidence type="ECO:0000256" key="2">
    <source>
        <dbReference type="ARBA" id="ARBA00022485"/>
    </source>
</evidence>
<evidence type="ECO:0000313" key="16">
    <source>
        <dbReference type="Proteomes" id="UP000565078"/>
    </source>
</evidence>
<evidence type="ECO:0000259" key="14">
    <source>
        <dbReference type="SMART" id="SM00478"/>
    </source>
</evidence>
<feature type="binding site" evidence="13">
    <location>
        <position position="208"/>
    </location>
    <ligand>
        <name>[4Fe-4S] cluster</name>
        <dbReference type="ChEBI" id="CHEBI:49883"/>
    </ligand>
</feature>
<dbReference type="InterPro" id="IPR023170">
    <property type="entry name" value="HhH_base_excis_C"/>
</dbReference>